<dbReference type="AlphaFoldDB" id="L1QPQ2"/>
<dbReference type="PANTHER" id="PTHR38074">
    <property type="entry name" value="ALTERED INHERITANCE OF MITOCHONDRIA PROTEIN 24, MITOCHONDRIAL"/>
    <property type="match status" value="1"/>
</dbReference>
<dbReference type="PANTHER" id="PTHR38074:SF1">
    <property type="entry name" value="ALTERED INHERITANCE OF MITOCHONDRIA PROTEIN 24, MITOCHONDRIAL"/>
    <property type="match status" value="1"/>
</dbReference>
<proteinExistence type="predicted"/>
<comment type="caution">
    <text evidence="1">The sequence shown here is derived from an EMBL/GenBank/DDBJ whole genome shotgun (WGS) entry which is preliminary data.</text>
</comment>
<name>L1QPQ2_9CLOT</name>
<evidence type="ECO:0000313" key="1">
    <source>
        <dbReference type="EMBL" id="EKY29675.1"/>
    </source>
</evidence>
<dbReference type="EMBL" id="AMEZ01000003">
    <property type="protein sequence ID" value="EKY29675.1"/>
    <property type="molecule type" value="Genomic_DNA"/>
</dbReference>
<sequence length="258" mass="28253">MYIGGIIMITYKNLYDNKNIEVIASKGGVKVLEYKRDLSVDTQSAINAYFASEMNVRKRQVLIELNGDAYTISAGAMQWTAGAVKMVADVKGIGDFFGKAISSKVTKESAIKPKYEGKGLLMLEPTYKHILLEDVSEWNGLVLDDGLFLACESKIKQKVVARTNLSSAMLGNEGLFNLCLEGNGIAVLESPVPRDELIEFDLQNDEVRIDGNYAIAWSKSLDFRVEKSSKSLMGSAVSGEGFVNVYRGTGKILMAPIV</sequence>
<dbReference type="InterPro" id="IPR036983">
    <property type="entry name" value="AIM24_sf"/>
</dbReference>
<accession>L1QPQ2</accession>
<dbReference type="HOGENOM" id="CLU_040551_2_1_9"/>
<dbReference type="STRING" id="545697.HMPREF0216_00083"/>
<dbReference type="SUPFAM" id="SSF51219">
    <property type="entry name" value="TRAP-like"/>
    <property type="match status" value="1"/>
</dbReference>
<evidence type="ECO:0008006" key="3">
    <source>
        <dbReference type="Google" id="ProtNLM"/>
    </source>
</evidence>
<keyword evidence="2" id="KW-1185">Reference proteome</keyword>
<dbReference type="eggNOG" id="COG2013">
    <property type="taxonomic scope" value="Bacteria"/>
</dbReference>
<dbReference type="InterPro" id="IPR016031">
    <property type="entry name" value="Trp_RNA-bd_attenuator-like_dom"/>
</dbReference>
<dbReference type="Proteomes" id="UP000010420">
    <property type="component" value="Unassembled WGS sequence"/>
</dbReference>
<evidence type="ECO:0000313" key="2">
    <source>
        <dbReference type="Proteomes" id="UP000010420"/>
    </source>
</evidence>
<dbReference type="Pfam" id="PF01987">
    <property type="entry name" value="AIM24"/>
    <property type="match status" value="1"/>
</dbReference>
<dbReference type="Gene3D" id="3.60.160.10">
    <property type="entry name" value="Mitochondrial biogenesis AIM24"/>
    <property type="match status" value="1"/>
</dbReference>
<dbReference type="PATRIC" id="fig|545697.3.peg.84"/>
<organism evidence="1 2">
    <name type="scientific">Clostridium celatum DSM 1785</name>
    <dbReference type="NCBI Taxonomy" id="545697"/>
    <lineage>
        <taxon>Bacteria</taxon>
        <taxon>Bacillati</taxon>
        <taxon>Bacillota</taxon>
        <taxon>Clostridia</taxon>
        <taxon>Eubacteriales</taxon>
        <taxon>Clostridiaceae</taxon>
        <taxon>Clostridium</taxon>
    </lineage>
</organism>
<reference evidence="1 2" key="1">
    <citation type="submission" date="2012-05" db="EMBL/GenBank/DDBJ databases">
        <authorList>
            <person name="Weinstock G."/>
            <person name="Sodergren E."/>
            <person name="Lobos E.A."/>
            <person name="Fulton L."/>
            <person name="Fulton R."/>
            <person name="Courtney L."/>
            <person name="Fronick C."/>
            <person name="O'Laughlin M."/>
            <person name="Godfrey J."/>
            <person name="Wilson R.M."/>
            <person name="Miner T."/>
            <person name="Farmer C."/>
            <person name="Delehaunty K."/>
            <person name="Cordes M."/>
            <person name="Minx P."/>
            <person name="Tomlinson C."/>
            <person name="Chen J."/>
            <person name="Wollam A."/>
            <person name="Pepin K.H."/>
            <person name="Bhonagiri V."/>
            <person name="Zhang X."/>
            <person name="Suruliraj S."/>
            <person name="Warren W."/>
            <person name="Mitreva M."/>
            <person name="Mardis E.R."/>
            <person name="Wilson R.K."/>
        </authorList>
    </citation>
    <scope>NUCLEOTIDE SEQUENCE [LARGE SCALE GENOMIC DNA]</scope>
    <source>
        <strain evidence="1 2">DSM 1785</strain>
    </source>
</reference>
<protein>
    <recommendedName>
        <fullName evidence="3">Transcriptional regulator</fullName>
    </recommendedName>
</protein>
<gene>
    <name evidence="1" type="ORF">HMPREF0216_00083</name>
</gene>
<dbReference type="InterPro" id="IPR002838">
    <property type="entry name" value="AIM24"/>
</dbReference>